<gene>
    <name evidence="10" type="ORF">ALO88_05092</name>
</gene>
<dbReference type="InterPro" id="IPR011527">
    <property type="entry name" value="ABC1_TM_dom"/>
</dbReference>
<feature type="domain" description="ABC transmembrane type-1" evidence="9">
    <location>
        <begin position="58"/>
        <end position="358"/>
    </location>
</feature>
<dbReference type="Pfam" id="PF00005">
    <property type="entry name" value="ABC_tran"/>
    <property type="match status" value="1"/>
</dbReference>
<dbReference type="InterPro" id="IPR017871">
    <property type="entry name" value="ABC_transporter-like_CS"/>
</dbReference>
<organism evidence="10 11">
    <name type="scientific">Pseudomonas syringae pv. antirrhini</name>
    <dbReference type="NCBI Taxonomy" id="251702"/>
    <lineage>
        <taxon>Bacteria</taxon>
        <taxon>Pseudomonadati</taxon>
        <taxon>Pseudomonadota</taxon>
        <taxon>Gammaproteobacteria</taxon>
        <taxon>Pseudomonadales</taxon>
        <taxon>Pseudomonadaceae</taxon>
        <taxon>Pseudomonas</taxon>
    </lineage>
</organism>
<feature type="transmembrane region" description="Helical" evidence="7">
    <location>
        <begin position="316"/>
        <end position="341"/>
    </location>
</feature>
<feature type="transmembrane region" description="Helical" evidence="7">
    <location>
        <begin position="194"/>
        <end position="211"/>
    </location>
</feature>
<dbReference type="InterPro" id="IPR003439">
    <property type="entry name" value="ABC_transporter-like_ATP-bd"/>
</dbReference>
<keyword evidence="6 7" id="KW-0472">Membrane</keyword>
<dbReference type="PROSITE" id="PS50929">
    <property type="entry name" value="ABC_TM1F"/>
    <property type="match status" value="1"/>
</dbReference>
<dbReference type="Pfam" id="PF00664">
    <property type="entry name" value="ABC_membrane"/>
    <property type="match status" value="1"/>
</dbReference>
<dbReference type="EMBL" id="LJPT01000177">
    <property type="protein sequence ID" value="KPW43439.1"/>
    <property type="molecule type" value="Genomic_DNA"/>
</dbReference>
<dbReference type="GO" id="GO:0140359">
    <property type="term" value="F:ABC-type transporter activity"/>
    <property type="evidence" value="ECO:0007669"/>
    <property type="project" value="InterPro"/>
</dbReference>
<sequence>MVINHLPVLLPCWADGWSVAPVRDDLPEGAHPSSVGHRDTLSWAEIRRLALRHKKALWLANGVAVLATLCSVPIPLLLPLLVDEVLLGRGDAALNVMNHLLPDSLQKAVGYIGLMLLLTLVLRVGALVFNVLQARLFAGLAKDIVYRIRLRLIERLKRISLREYESLGSGTVTTHLVTDLDTLDKFVGETLSRLLVSTLTLAGTAGILMWMHWKLALLIMLFNPLVILLTVKLGKRVKHLKKLENDSTSRFTQALSETLDAIQEVRAGNRQGFFLGRLGAKAQEVRDYAINSQWKSDASGRASGLLFQFGIDIFRAAAMLTVLFSDLSIGQMLAVFSYLWFMMTPVEQLLNLQYAYYAAGGALTRINELLARADEPHYAGGADPFKGRETVSVEVRGLSFGYGEDLVLDQLNLSIAPGEKVAIVGASGGGKSTLVQLLLGLYTARTGVIRFGGVSQQDIGLDTVRENVAVVLQHPALFNDTVRANLTMGRDCSDEACWRALEVAQLESAIRDLPQGLDSVLGRSGVRLSGGQRQRLAIARMVLSDPKVVILDEATSALDAATEFNLHQALARFLRSRTTLIIAHRLSAVKQADRVLVFDGGRIVEDGDHQQLIADGGLYAKLYGHLQQI</sequence>
<evidence type="ECO:0000256" key="6">
    <source>
        <dbReference type="ARBA" id="ARBA00023136"/>
    </source>
</evidence>
<feature type="transmembrane region" description="Helical" evidence="7">
    <location>
        <begin position="56"/>
        <end position="78"/>
    </location>
</feature>
<accession>A0A0P9KSW0</accession>
<dbReference type="InterPro" id="IPR003593">
    <property type="entry name" value="AAA+_ATPase"/>
</dbReference>
<feature type="transmembrane region" description="Helical" evidence="7">
    <location>
        <begin position="217"/>
        <end position="234"/>
    </location>
</feature>
<proteinExistence type="predicted"/>
<keyword evidence="3" id="KW-0547">Nucleotide-binding</keyword>
<dbReference type="SUPFAM" id="SSF52540">
    <property type="entry name" value="P-loop containing nucleoside triphosphate hydrolases"/>
    <property type="match status" value="1"/>
</dbReference>
<evidence type="ECO:0000256" key="1">
    <source>
        <dbReference type="ARBA" id="ARBA00004651"/>
    </source>
</evidence>
<dbReference type="InterPro" id="IPR036640">
    <property type="entry name" value="ABC1_TM_sf"/>
</dbReference>
<evidence type="ECO:0000259" key="9">
    <source>
        <dbReference type="PROSITE" id="PS50929"/>
    </source>
</evidence>
<dbReference type="PANTHER" id="PTHR24221:SF233">
    <property type="entry name" value="ATP-BINDING_PERMEASE FUSION ABC TRANSPORTER-RELATED"/>
    <property type="match status" value="1"/>
</dbReference>
<dbReference type="PATRIC" id="fig|251702.3.peg.3292"/>
<evidence type="ECO:0000256" key="4">
    <source>
        <dbReference type="ARBA" id="ARBA00022840"/>
    </source>
</evidence>
<dbReference type="GO" id="GO:0016887">
    <property type="term" value="F:ATP hydrolysis activity"/>
    <property type="evidence" value="ECO:0007669"/>
    <property type="project" value="InterPro"/>
</dbReference>
<comment type="caution">
    <text evidence="10">The sequence shown here is derived from an EMBL/GenBank/DDBJ whole genome shotgun (WGS) entry which is preliminary data.</text>
</comment>
<dbReference type="PROSITE" id="PS00211">
    <property type="entry name" value="ABC_TRANSPORTER_1"/>
    <property type="match status" value="1"/>
</dbReference>
<dbReference type="InterPro" id="IPR039421">
    <property type="entry name" value="Type_1_exporter"/>
</dbReference>
<protein>
    <submittedName>
        <fullName evidence="10">ABC transporter, ATP-binding/permease protein</fullName>
    </submittedName>
</protein>
<dbReference type="GO" id="GO:0005886">
    <property type="term" value="C:plasma membrane"/>
    <property type="evidence" value="ECO:0007669"/>
    <property type="project" value="UniProtKB-SubCell"/>
</dbReference>
<evidence type="ECO:0000313" key="10">
    <source>
        <dbReference type="EMBL" id="KPW43439.1"/>
    </source>
</evidence>
<dbReference type="GO" id="GO:0034040">
    <property type="term" value="F:ATPase-coupled lipid transmembrane transporter activity"/>
    <property type="evidence" value="ECO:0007669"/>
    <property type="project" value="TreeGrafter"/>
</dbReference>
<name>A0A0P9KSW0_9PSED</name>
<reference evidence="10 11" key="1">
    <citation type="submission" date="2015-09" db="EMBL/GenBank/DDBJ databases">
        <title>Genome announcement of multiple Pseudomonas syringae strains.</title>
        <authorList>
            <person name="Thakur S."/>
            <person name="Wang P.W."/>
            <person name="Gong Y."/>
            <person name="Weir B.S."/>
            <person name="Guttman D.S."/>
        </authorList>
    </citation>
    <scope>NUCLEOTIDE SEQUENCE [LARGE SCALE GENOMIC DNA]</scope>
    <source>
        <strain evidence="10 11">ICMP4303</strain>
    </source>
</reference>
<dbReference type="PROSITE" id="PS50893">
    <property type="entry name" value="ABC_TRANSPORTER_2"/>
    <property type="match status" value="1"/>
</dbReference>
<dbReference type="Gene3D" id="3.40.50.300">
    <property type="entry name" value="P-loop containing nucleotide triphosphate hydrolases"/>
    <property type="match status" value="1"/>
</dbReference>
<comment type="subcellular location">
    <subcellularLocation>
        <location evidence="1">Cell membrane</location>
        <topology evidence="1">Multi-pass membrane protein</topology>
    </subcellularLocation>
</comment>
<evidence type="ECO:0000256" key="5">
    <source>
        <dbReference type="ARBA" id="ARBA00022989"/>
    </source>
</evidence>
<keyword evidence="4 10" id="KW-0067">ATP-binding</keyword>
<feature type="transmembrane region" description="Helical" evidence="7">
    <location>
        <begin position="108"/>
        <end position="132"/>
    </location>
</feature>
<dbReference type="Gene3D" id="1.20.1560.10">
    <property type="entry name" value="ABC transporter type 1, transmembrane domain"/>
    <property type="match status" value="1"/>
</dbReference>
<dbReference type="GO" id="GO:0005524">
    <property type="term" value="F:ATP binding"/>
    <property type="evidence" value="ECO:0007669"/>
    <property type="project" value="UniProtKB-KW"/>
</dbReference>
<dbReference type="InterPro" id="IPR027417">
    <property type="entry name" value="P-loop_NTPase"/>
</dbReference>
<dbReference type="AlphaFoldDB" id="A0A0P9KSW0"/>
<dbReference type="SMART" id="SM00382">
    <property type="entry name" value="AAA"/>
    <property type="match status" value="1"/>
</dbReference>
<keyword evidence="5 7" id="KW-1133">Transmembrane helix</keyword>
<evidence type="ECO:0000256" key="2">
    <source>
        <dbReference type="ARBA" id="ARBA00022692"/>
    </source>
</evidence>
<dbReference type="PANTHER" id="PTHR24221">
    <property type="entry name" value="ATP-BINDING CASSETTE SUB-FAMILY B"/>
    <property type="match status" value="1"/>
</dbReference>
<keyword evidence="2 7" id="KW-0812">Transmembrane</keyword>
<evidence type="ECO:0000256" key="7">
    <source>
        <dbReference type="SAM" id="Phobius"/>
    </source>
</evidence>
<evidence type="ECO:0000256" key="3">
    <source>
        <dbReference type="ARBA" id="ARBA00022741"/>
    </source>
</evidence>
<dbReference type="Proteomes" id="UP000050425">
    <property type="component" value="Unassembled WGS sequence"/>
</dbReference>
<dbReference type="SUPFAM" id="SSF90123">
    <property type="entry name" value="ABC transporter transmembrane region"/>
    <property type="match status" value="1"/>
</dbReference>
<evidence type="ECO:0000259" key="8">
    <source>
        <dbReference type="PROSITE" id="PS50893"/>
    </source>
</evidence>
<dbReference type="FunFam" id="1.20.1560.10:FF:000077">
    <property type="entry name" value="ABC transporter ATP-binding protein/permease"/>
    <property type="match status" value="1"/>
</dbReference>
<dbReference type="CDD" id="cd07346">
    <property type="entry name" value="ABC_6TM_exporters"/>
    <property type="match status" value="1"/>
</dbReference>
<evidence type="ECO:0000313" key="11">
    <source>
        <dbReference type="Proteomes" id="UP000050425"/>
    </source>
</evidence>
<feature type="domain" description="ABC transporter" evidence="8">
    <location>
        <begin position="393"/>
        <end position="625"/>
    </location>
</feature>
<dbReference type="FunFam" id="3.40.50.300:FF:001492">
    <property type="entry name" value="ABC transporter ATP-binding protein/permease"/>
    <property type="match status" value="1"/>
</dbReference>